<feature type="region of interest" description="Disordered" evidence="1">
    <location>
        <begin position="70"/>
        <end position="91"/>
    </location>
</feature>
<reference evidence="3 4" key="1">
    <citation type="submission" date="2014-04" db="EMBL/GenBank/DDBJ databases">
        <title>Evolutionary Origins and Diversification of the Mycorrhizal Mutualists.</title>
        <authorList>
            <consortium name="DOE Joint Genome Institute"/>
            <consortium name="Mycorrhizal Genomics Consortium"/>
            <person name="Kohler A."/>
            <person name="Kuo A."/>
            <person name="Nagy L.G."/>
            <person name="Floudas D."/>
            <person name="Copeland A."/>
            <person name="Barry K.W."/>
            <person name="Cichocki N."/>
            <person name="Veneault-Fourrey C."/>
            <person name="LaButti K."/>
            <person name="Lindquist E.A."/>
            <person name="Lipzen A."/>
            <person name="Lundell T."/>
            <person name="Morin E."/>
            <person name="Murat C."/>
            <person name="Riley R."/>
            <person name="Ohm R."/>
            <person name="Sun H."/>
            <person name="Tunlid A."/>
            <person name="Henrissat B."/>
            <person name="Grigoriev I.V."/>
            <person name="Hibbett D.S."/>
            <person name="Martin F."/>
        </authorList>
    </citation>
    <scope>NUCLEOTIDE SEQUENCE [LARGE SCALE GENOMIC DNA]</scope>
    <source>
        <strain evidence="3 4">MD-312</strain>
    </source>
</reference>
<evidence type="ECO:0000256" key="1">
    <source>
        <dbReference type="SAM" id="MobiDB-lite"/>
    </source>
</evidence>
<evidence type="ECO:0000313" key="3">
    <source>
        <dbReference type="EMBL" id="KIJ58859.1"/>
    </source>
</evidence>
<keyword evidence="2" id="KW-0812">Transmembrane</keyword>
<feature type="transmembrane region" description="Helical" evidence="2">
    <location>
        <begin position="188"/>
        <end position="213"/>
    </location>
</feature>
<name>A0A0C9V0S8_9AGAM</name>
<proteinExistence type="predicted"/>
<sequence>MPEDALEDLMLGAAMMREGGGGMGVMGVHPGLAGREIMPGDMLDEEIEVFFEPEVEADDVDDLLPAQAGRFVPAEDEDEEDEDEEDGVEDEEDPMLVRVVRIILNRLWGGGAAQEESSGDDRDQDGLNVIGLAGNVGVYSYGPVWGRILDLRGPRIPFIGASIYLLLGYSGIKRIYDDGVGGRTTVSALHFAVLVVCGFMAGLGGNAGLGAVVNATAKSFPDTAVRTSSSPTRHFGLHSLSSCNRIAWTDQDNMFHSAATTGLVLSGFGNTSAFLLILAFGTAIPMLVDLLSSATSNIRNALRATLYCLRAGCCAANML</sequence>
<organism evidence="3 4">
    <name type="scientific">Hydnomerulius pinastri MD-312</name>
    <dbReference type="NCBI Taxonomy" id="994086"/>
    <lineage>
        <taxon>Eukaryota</taxon>
        <taxon>Fungi</taxon>
        <taxon>Dikarya</taxon>
        <taxon>Basidiomycota</taxon>
        <taxon>Agaricomycotina</taxon>
        <taxon>Agaricomycetes</taxon>
        <taxon>Agaricomycetidae</taxon>
        <taxon>Boletales</taxon>
        <taxon>Boletales incertae sedis</taxon>
        <taxon>Leucogyrophana</taxon>
    </lineage>
</organism>
<gene>
    <name evidence="3" type="ORF">HYDPIDRAFT_33771</name>
</gene>
<dbReference type="Proteomes" id="UP000053820">
    <property type="component" value="Unassembled WGS sequence"/>
</dbReference>
<keyword evidence="2" id="KW-1133">Transmembrane helix</keyword>
<keyword evidence="2" id="KW-0472">Membrane</keyword>
<keyword evidence="4" id="KW-1185">Reference proteome</keyword>
<dbReference type="AlphaFoldDB" id="A0A0C9V0S8"/>
<evidence type="ECO:0000256" key="2">
    <source>
        <dbReference type="SAM" id="Phobius"/>
    </source>
</evidence>
<feature type="compositionally biased region" description="Acidic residues" evidence="1">
    <location>
        <begin position="74"/>
        <end position="91"/>
    </location>
</feature>
<dbReference type="OrthoDB" id="410267at2759"/>
<evidence type="ECO:0000313" key="4">
    <source>
        <dbReference type="Proteomes" id="UP000053820"/>
    </source>
</evidence>
<accession>A0A0C9V0S8</accession>
<feature type="transmembrane region" description="Helical" evidence="2">
    <location>
        <begin position="273"/>
        <end position="291"/>
    </location>
</feature>
<dbReference type="EMBL" id="KN839908">
    <property type="protein sequence ID" value="KIJ58859.1"/>
    <property type="molecule type" value="Genomic_DNA"/>
</dbReference>
<protein>
    <submittedName>
        <fullName evidence="3">Uncharacterized protein</fullName>
    </submittedName>
</protein>
<dbReference type="HOGENOM" id="CLU_871718_0_0_1"/>